<dbReference type="Pfam" id="PF18878">
    <property type="entry name" value="PPE-PPW"/>
    <property type="match status" value="1"/>
</dbReference>
<protein>
    <submittedName>
        <fullName evidence="3">PPE family protein</fullName>
    </submittedName>
</protein>
<evidence type="ECO:0000259" key="2">
    <source>
        <dbReference type="Pfam" id="PF18878"/>
    </source>
</evidence>
<reference evidence="3" key="2">
    <citation type="journal article" date="2022" name="BMC Genomics">
        <title>Comparative genome analysis of mycobacteria focusing on tRNA and non-coding RNA.</title>
        <authorList>
            <person name="Behra P.R.K."/>
            <person name="Pettersson B.M.F."/>
            <person name="Ramesh M."/>
            <person name="Das S."/>
            <person name="Dasgupta S."/>
            <person name="Kirsebom L.A."/>
        </authorList>
    </citation>
    <scope>NUCLEOTIDE SEQUENCE</scope>
    <source>
        <strain evidence="3">DSM 44615</strain>
    </source>
</reference>
<organism evidence="3 4">
    <name type="scientific">[Mycobacterium] manitobense</name>
    <dbReference type="NCBI Taxonomy" id="190147"/>
    <lineage>
        <taxon>Bacteria</taxon>
        <taxon>Bacillati</taxon>
        <taxon>Actinomycetota</taxon>
        <taxon>Actinomycetes</taxon>
        <taxon>Mycobacteriales</taxon>
        <taxon>Mycobacteriaceae</taxon>
        <taxon>Mycolicibacterium</taxon>
    </lineage>
</organism>
<feature type="non-terminal residue" evidence="3">
    <location>
        <position position="1"/>
    </location>
</feature>
<reference evidence="3" key="1">
    <citation type="submission" date="2020-07" db="EMBL/GenBank/DDBJ databases">
        <authorList>
            <person name="Pettersson B.M.F."/>
            <person name="Behra P.R.K."/>
            <person name="Ramesh M."/>
            <person name="Das S."/>
            <person name="Dasgupta S."/>
            <person name="Kirsebom L.A."/>
        </authorList>
    </citation>
    <scope>NUCLEOTIDE SEQUENCE</scope>
    <source>
        <strain evidence="3">DSM 44615</strain>
    </source>
</reference>
<comment type="caution">
    <text evidence="3">The sequence shown here is derived from an EMBL/GenBank/DDBJ whole genome shotgun (WGS) entry which is preliminary data.</text>
</comment>
<gene>
    <name evidence="3" type="ORF">H7I41_03670</name>
</gene>
<keyword evidence="4" id="KW-1185">Reference proteome</keyword>
<evidence type="ECO:0000313" key="3">
    <source>
        <dbReference type="EMBL" id="MCV7169021.1"/>
    </source>
</evidence>
<dbReference type="AlphaFoldDB" id="A0A9X3BU41"/>
<feature type="region of interest" description="Disordered" evidence="1">
    <location>
        <begin position="26"/>
        <end position="53"/>
    </location>
</feature>
<sequence length="166" mass="16457">PSTSAAAPAPSTSAAAPAAAPIAPYAVAGSDPEEGFSPTFREGSSAKAPASGIPAAAAAAALSAAERRKRRRKKVAEVKGRGYADAYMDYEDEPDGETSSADEPRVSASTRGGGPMGFSGTAGRSDAAAAGLTTVSTDAFDGGPVVPMLPTSWEPEQDGPEGGSRN</sequence>
<dbReference type="EMBL" id="JACKSJ010000025">
    <property type="protein sequence ID" value="MCV7169021.1"/>
    <property type="molecule type" value="Genomic_DNA"/>
</dbReference>
<evidence type="ECO:0000256" key="1">
    <source>
        <dbReference type="SAM" id="MobiDB-lite"/>
    </source>
</evidence>
<feature type="region of interest" description="Disordered" evidence="1">
    <location>
        <begin position="65"/>
        <end position="166"/>
    </location>
</feature>
<evidence type="ECO:0000313" key="4">
    <source>
        <dbReference type="Proteomes" id="UP001140293"/>
    </source>
</evidence>
<dbReference type="InterPro" id="IPR043641">
    <property type="entry name" value="PPE-PPW_C"/>
</dbReference>
<feature type="domain" description="PPE-PPW subfamily C-terminal" evidence="2">
    <location>
        <begin position="108"/>
        <end position="153"/>
    </location>
</feature>
<dbReference type="Proteomes" id="UP001140293">
    <property type="component" value="Unassembled WGS sequence"/>
</dbReference>
<feature type="compositionally biased region" description="Low complexity" evidence="1">
    <location>
        <begin position="43"/>
        <end position="53"/>
    </location>
</feature>
<name>A0A9X3BU41_9MYCO</name>
<proteinExistence type="predicted"/>
<accession>A0A9X3BU41</accession>
<feature type="region of interest" description="Disordered" evidence="1">
    <location>
        <begin position="1"/>
        <end position="20"/>
    </location>
</feature>